<feature type="binding site" evidence="12">
    <location>
        <position position="329"/>
    </location>
    <ligand>
        <name>UDP-N-acetyl-alpha-D-glucosamine</name>
        <dbReference type="ChEBI" id="CHEBI:57705"/>
    </ligand>
</feature>
<comment type="pathway">
    <text evidence="2 12">Cell wall biogenesis; peptidoglycan biosynthesis.</text>
</comment>
<dbReference type="HAMAP" id="MF_00111">
    <property type="entry name" value="MurA"/>
    <property type="match status" value="1"/>
</dbReference>
<evidence type="ECO:0000256" key="6">
    <source>
        <dbReference type="ARBA" id="ARBA00022960"/>
    </source>
</evidence>
<keyword evidence="12" id="KW-0670">Pyruvate</keyword>
<dbReference type="CDD" id="cd01555">
    <property type="entry name" value="UdpNAET"/>
    <property type="match status" value="1"/>
</dbReference>
<dbReference type="EMBL" id="QUAJ01000032">
    <property type="protein sequence ID" value="REI39765.1"/>
    <property type="molecule type" value="Genomic_DNA"/>
</dbReference>
<evidence type="ECO:0000256" key="11">
    <source>
        <dbReference type="ARBA" id="ARBA00047527"/>
    </source>
</evidence>
<feature type="binding site" evidence="12">
    <location>
        <begin position="123"/>
        <end position="127"/>
    </location>
    <ligand>
        <name>UDP-N-acetyl-alpha-D-glucosamine</name>
        <dbReference type="ChEBI" id="CHEBI:57705"/>
    </ligand>
</feature>
<evidence type="ECO:0000256" key="8">
    <source>
        <dbReference type="ARBA" id="ARBA00023306"/>
    </source>
</evidence>
<proteinExistence type="inferred from homology"/>
<evidence type="ECO:0000256" key="9">
    <source>
        <dbReference type="ARBA" id="ARBA00023316"/>
    </source>
</evidence>
<dbReference type="Pfam" id="PF00275">
    <property type="entry name" value="EPSP_synthase"/>
    <property type="match status" value="1"/>
</dbReference>
<comment type="caution">
    <text evidence="12">Lacks conserved residue(s) required for the propagation of feature annotation.</text>
</comment>
<dbReference type="PANTHER" id="PTHR43783:SF1">
    <property type="entry name" value="UDP-N-ACETYLGLUCOSAMINE 1-CARBOXYVINYLTRANSFERASE"/>
    <property type="match status" value="1"/>
</dbReference>
<organism evidence="14 15">
    <name type="scientific">Psychrilyobacter piezotolerans</name>
    <dbReference type="NCBI Taxonomy" id="2293438"/>
    <lineage>
        <taxon>Bacteria</taxon>
        <taxon>Fusobacteriati</taxon>
        <taxon>Fusobacteriota</taxon>
        <taxon>Fusobacteriia</taxon>
        <taxon>Fusobacteriales</taxon>
        <taxon>Fusobacteriaceae</taxon>
        <taxon>Psychrilyobacter</taxon>
    </lineage>
</organism>
<dbReference type="Gene3D" id="3.65.10.10">
    <property type="entry name" value="Enolpyruvate transferase domain"/>
    <property type="match status" value="2"/>
</dbReference>
<dbReference type="PANTHER" id="PTHR43783">
    <property type="entry name" value="UDP-N-ACETYLGLUCOSAMINE 1-CARBOXYVINYLTRANSFERASE"/>
    <property type="match status" value="1"/>
</dbReference>
<protein>
    <recommendedName>
        <fullName evidence="12">UDP-N-acetylglucosamine 1-carboxyvinyltransferase</fullName>
        <ecNumber evidence="12">2.5.1.7</ecNumber>
    </recommendedName>
    <alternativeName>
        <fullName evidence="12">Enoylpyruvate transferase</fullName>
    </alternativeName>
    <alternativeName>
        <fullName evidence="12">UDP-N-acetylglucosamine enolpyruvyl transferase</fullName>
        <shortName evidence="12">EPT</shortName>
    </alternativeName>
</protein>
<keyword evidence="15" id="KW-1185">Reference proteome</keyword>
<evidence type="ECO:0000256" key="5">
    <source>
        <dbReference type="ARBA" id="ARBA00022679"/>
    </source>
</evidence>
<comment type="subcellular location">
    <subcellularLocation>
        <location evidence="1 12">Cytoplasm</location>
    </subcellularLocation>
</comment>
<evidence type="ECO:0000256" key="3">
    <source>
        <dbReference type="ARBA" id="ARBA00022490"/>
    </source>
</evidence>
<dbReference type="InterPro" id="IPR005750">
    <property type="entry name" value="UDP_GlcNAc_COvinyl_MurA"/>
</dbReference>
<feature type="domain" description="Enolpyruvate transferase" evidence="13">
    <location>
        <begin position="8"/>
        <end position="408"/>
    </location>
</feature>
<evidence type="ECO:0000256" key="4">
    <source>
        <dbReference type="ARBA" id="ARBA00022618"/>
    </source>
</evidence>
<evidence type="ECO:0000256" key="1">
    <source>
        <dbReference type="ARBA" id="ARBA00004496"/>
    </source>
</evidence>
<keyword evidence="9 12" id="KW-0961">Cell wall biogenesis/degradation</keyword>
<dbReference type="RefSeq" id="WP_114643399.1">
    <property type="nucleotide sequence ID" value="NZ_JAACIO010000032.1"/>
</dbReference>
<comment type="catalytic activity">
    <reaction evidence="11 12">
        <text>phosphoenolpyruvate + UDP-N-acetyl-alpha-D-glucosamine = UDP-N-acetyl-3-O-(1-carboxyvinyl)-alpha-D-glucosamine + phosphate</text>
        <dbReference type="Rhea" id="RHEA:18681"/>
        <dbReference type="ChEBI" id="CHEBI:43474"/>
        <dbReference type="ChEBI" id="CHEBI:57705"/>
        <dbReference type="ChEBI" id="CHEBI:58702"/>
        <dbReference type="ChEBI" id="CHEBI:68483"/>
        <dbReference type="EC" id="2.5.1.7"/>
    </reaction>
</comment>
<sequence>MIGAFKIKGGNALSGTLEVSGAKNAALPIITATIIEKGTHILHNVPNLRDIGTLMKLLESLGLKTEKIGRNSYKIINDGLTNLEAEYDLVKKMRASFLVMGPMLAHAKNAKVSLPGGCAIGSRPVDLHLKGFEGLGATIEITHGYVEAKAEKLVGGHIVLDFPSVGATENIIMAAVKAEGTTILENVAREPEIDDLCNYLAAMGAKIEGIGTGKLTIVGVEKLTPVEYSIMPDRIEAGTYMVLSVLFDGKIKVKGAIQEHLGSFVAKLEEMGVKVKFDGDLATIEGKMEDLKPVIIKTAPHPGFATDLQAQFMTLLALVPGTSEIKETIFENRFMQVPELNRMGANIHIDSHVSIIKGVEEFSSAEVMASDLRAGAALIMAALKAKGETIVTRIYHVDRGYEEIEKKLQKIGADIERIKVEM</sequence>
<name>A0ABX9KDU3_9FUSO</name>
<dbReference type="InterPro" id="IPR036968">
    <property type="entry name" value="Enolpyruvate_Tfrase_sf"/>
</dbReference>
<gene>
    <name evidence="12 14" type="primary">murA</name>
    <name evidence="14" type="ORF">DYH56_13470</name>
</gene>
<dbReference type="NCBIfam" id="TIGR01072">
    <property type="entry name" value="murA"/>
    <property type="match status" value="1"/>
</dbReference>
<dbReference type="InterPro" id="IPR013792">
    <property type="entry name" value="RNA3'P_cycl/enolpyr_Trfase_a/b"/>
</dbReference>
<evidence type="ECO:0000256" key="12">
    <source>
        <dbReference type="HAMAP-Rule" id="MF_00111"/>
    </source>
</evidence>
<keyword evidence="8 12" id="KW-0131">Cell cycle</keyword>
<feature type="modified residue" description="2-(S-cysteinyl)pyruvic acid O-phosphothioketal" evidence="12">
    <location>
        <position position="118"/>
    </location>
</feature>
<dbReference type="EC" id="2.5.1.7" evidence="12"/>
<keyword evidence="3 12" id="KW-0963">Cytoplasm</keyword>
<keyword evidence="6 12" id="KW-0133">Cell shape</keyword>
<feature type="binding site" evidence="12">
    <location>
        <begin position="23"/>
        <end position="24"/>
    </location>
    <ligand>
        <name>phosphoenolpyruvate</name>
        <dbReference type="ChEBI" id="CHEBI:58702"/>
    </ligand>
</feature>
<feature type="binding site" evidence="12">
    <location>
        <position position="307"/>
    </location>
    <ligand>
        <name>UDP-N-acetyl-alpha-D-glucosamine</name>
        <dbReference type="ChEBI" id="CHEBI:57705"/>
    </ligand>
</feature>
<comment type="function">
    <text evidence="12">Cell wall formation. Adds enolpyruvyl to UDP-N-acetylglucosamine.</text>
</comment>
<comment type="caution">
    <text evidence="14">The sequence shown here is derived from an EMBL/GenBank/DDBJ whole genome shotgun (WGS) entry which is preliminary data.</text>
</comment>
<reference evidence="14 15" key="1">
    <citation type="submission" date="2018-08" db="EMBL/GenBank/DDBJ databases">
        <title>Draft genome sequence of Psychrilyobacter sp. strain SD5 isolated from Black Sea water.</title>
        <authorList>
            <person name="Yadav S."/>
            <person name="Villanueva L."/>
            <person name="Damste J.S.S."/>
        </authorList>
    </citation>
    <scope>NUCLEOTIDE SEQUENCE [LARGE SCALE GENOMIC DNA]</scope>
    <source>
        <strain evidence="14 15">SD5</strain>
    </source>
</reference>
<feature type="binding site" evidence="12">
    <location>
        <position position="94"/>
    </location>
    <ligand>
        <name>UDP-N-acetyl-alpha-D-glucosamine</name>
        <dbReference type="ChEBI" id="CHEBI:57705"/>
    </ligand>
</feature>
<accession>A0ABX9KDU3</accession>
<feature type="active site" description="Proton donor" evidence="12">
    <location>
        <position position="118"/>
    </location>
</feature>
<dbReference type="Proteomes" id="UP000263486">
    <property type="component" value="Unassembled WGS sequence"/>
</dbReference>
<evidence type="ECO:0000256" key="7">
    <source>
        <dbReference type="ARBA" id="ARBA00022984"/>
    </source>
</evidence>
<evidence type="ECO:0000256" key="10">
    <source>
        <dbReference type="ARBA" id="ARBA00038367"/>
    </source>
</evidence>
<keyword evidence="4 12" id="KW-0132">Cell division</keyword>
<comment type="similarity">
    <text evidence="10 12">Belongs to the EPSP synthase family. MurA subfamily.</text>
</comment>
<keyword evidence="7 12" id="KW-0573">Peptidoglycan synthesis</keyword>
<evidence type="ECO:0000313" key="14">
    <source>
        <dbReference type="EMBL" id="REI39765.1"/>
    </source>
</evidence>
<dbReference type="SUPFAM" id="SSF55205">
    <property type="entry name" value="EPT/RTPC-like"/>
    <property type="match status" value="1"/>
</dbReference>
<evidence type="ECO:0000313" key="15">
    <source>
        <dbReference type="Proteomes" id="UP000263486"/>
    </source>
</evidence>
<evidence type="ECO:0000256" key="2">
    <source>
        <dbReference type="ARBA" id="ARBA00004752"/>
    </source>
</evidence>
<dbReference type="GO" id="GO:0008760">
    <property type="term" value="F:UDP-N-acetylglucosamine 1-carboxyvinyltransferase activity"/>
    <property type="evidence" value="ECO:0007669"/>
    <property type="project" value="UniProtKB-EC"/>
</dbReference>
<dbReference type="InterPro" id="IPR001986">
    <property type="entry name" value="Enolpyruvate_Tfrase_dom"/>
</dbReference>
<keyword evidence="5 12" id="KW-0808">Transferase</keyword>
<dbReference type="InterPro" id="IPR050068">
    <property type="entry name" value="MurA_subfamily"/>
</dbReference>
<dbReference type="NCBIfam" id="NF006873">
    <property type="entry name" value="PRK09369.1"/>
    <property type="match status" value="1"/>
</dbReference>
<evidence type="ECO:0000259" key="13">
    <source>
        <dbReference type="Pfam" id="PF00275"/>
    </source>
</evidence>